<dbReference type="InterPro" id="IPR027417">
    <property type="entry name" value="P-loop_NTPase"/>
</dbReference>
<dbReference type="Gene3D" id="3.40.50.300">
    <property type="entry name" value="P-loop containing nucleotide triphosphate hydrolases"/>
    <property type="match status" value="2"/>
</dbReference>
<sequence>MIQPQFQYTRLAYQARAVDSVEQVFADVRFIAPADVHANPTFAPHEAAATLRANIERIRADNQIDAGTVQVASTATPALPTPALQLDVLMETGTGKTFTFIETMHRLYQKHGLAKFIVLVPSNAIRQGTLRSLQTTAAFFAREYGNQHIRVTNYSDKAVAGFIHAPNRGISVLVATYQSFAGDSKLINRRGVEANLFGHAKSYMEALAAMRPVLIIDEPHRFEGKQTQEYLTRFRPLLTLRFGATFRRDEFINLIYTLDSLEAFRQRLVKGITVDTVGTGADMAEALTLTQVSGTAKERAAQVRYQRAGGQNATVTLQARDNLGERTGLPYLDGHVVEKITKGELLFTNGLALPLEVPVGYGMLADEVQSQLIARAIANHFEREAMLFARGIKAISLFFIDSVGKYLPDGQRAPVLRELFERHYSAQLAAMLAREDLTPDYRAYLARSAHDVARVHRGYFARSHSEKGEEEAIKLILQDKERLLSFDTDLRFIFSMWALQEGWDNPNVFTLCKLAPGHSRITRLQQIGRGLRLAVDQRLQRLPADDPQFDTINDLAVVVPASEGDFVRAIQGEISAASVRRVSAVFDDAVLAEYGVATSTRQANKVLDALAAIGLIELDDDSGQATLLWPRAQYQAQRERIVAALATVPNLPPESAQAMLRYLDLYYEGSGQVRHKQDRTPAVLTPRADQYAHFKALWESLNRDAVLRYEVDTPELIEHALAAIAAHFEVKPLAVSTTRTAGVQRLDGVRSEVADYQVLTHSVMTLAGFVRELANSTRLSVQTVSTILARMPADKFAQIRLNENRALVTLRELFTRCIHELVINKISYELREVRVKTALTDNSGHLLKTIPLALCGAETHAIANPAVHERSLYAESLMPVDSQIERDTVDESAQPAVTVFAKLPRIDIPTPLGAYNPDFGYVLHRGGKAQALYLVVETKGYAQRGEIPQREQWKIASARHFSARYRRRACRWRSRPRSTPNP</sequence>
<dbReference type="PANTHER" id="PTHR47396:SF1">
    <property type="entry name" value="ATP-DEPENDENT HELICASE IRC3-RELATED"/>
    <property type="match status" value="1"/>
</dbReference>
<dbReference type="AlphaFoldDB" id="A0A853IQD9"/>
<evidence type="ECO:0000313" key="2">
    <source>
        <dbReference type="EMBL" id="NZA02686.1"/>
    </source>
</evidence>
<dbReference type="GO" id="GO:0005524">
    <property type="term" value="F:ATP binding"/>
    <property type="evidence" value="ECO:0007669"/>
    <property type="project" value="InterPro"/>
</dbReference>
<protein>
    <submittedName>
        <fullName evidence="2">DEAD/DEAH box helicase family protein</fullName>
    </submittedName>
</protein>
<keyword evidence="2" id="KW-0547">Nucleotide-binding</keyword>
<keyword evidence="2" id="KW-0067">ATP-binding</keyword>
<dbReference type="GO" id="GO:0005829">
    <property type="term" value="C:cytosol"/>
    <property type="evidence" value="ECO:0007669"/>
    <property type="project" value="TreeGrafter"/>
</dbReference>
<dbReference type="InterPro" id="IPR050742">
    <property type="entry name" value="Helicase_Restrict-Modif_Enz"/>
</dbReference>
<dbReference type="GO" id="GO:0015668">
    <property type="term" value="F:type III site-specific deoxyribonuclease activity"/>
    <property type="evidence" value="ECO:0007669"/>
    <property type="project" value="InterPro"/>
</dbReference>
<comment type="caution">
    <text evidence="2">The sequence shown here is derived from an EMBL/GenBank/DDBJ whole genome shotgun (WGS) entry which is preliminary data.</text>
</comment>
<dbReference type="Proteomes" id="UP000589716">
    <property type="component" value="Unassembled WGS sequence"/>
</dbReference>
<evidence type="ECO:0000313" key="3">
    <source>
        <dbReference type="Proteomes" id="UP000589716"/>
    </source>
</evidence>
<dbReference type="PROSITE" id="PS51192">
    <property type="entry name" value="HELICASE_ATP_BIND_1"/>
    <property type="match status" value="1"/>
</dbReference>
<name>A0A853IQD9_9BURK</name>
<keyword evidence="2" id="KW-0378">Hydrolase</keyword>
<dbReference type="Pfam" id="PF04851">
    <property type="entry name" value="ResIII"/>
    <property type="match status" value="1"/>
</dbReference>
<dbReference type="RefSeq" id="WP_180550999.1">
    <property type="nucleotide sequence ID" value="NZ_JACCKX010000001.1"/>
</dbReference>
<gene>
    <name evidence="2" type="ORF">H0I39_14675</name>
</gene>
<dbReference type="InterPro" id="IPR006935">
    <property type="entry name" value="Helicase/UvrB_N"/>
</dbReference>
<dbReference type="Pfam" id="PF19778">
    <property type="entry name" value="RE_endonuc"/>
    <property type="match status" value="1"/>
</dbReference>
<keyword evidence="2" id="KW-0347">Helicase</keyword>
<dbReference type="GO" id="GO:0004386">
    <property type="term" value="F:helicase activity"/>
    <property type="evidence" value="ECO:0007669"/>
    <property type="project" value="UniProtKB-KW"/>
</dbReference>
<reference evidence="2 3" key="1">
    <citation type="submission" date="2020-07" db="EMBL/GenBank/DDBJ databases">
        <authorList>
            <person name="Maaloum M."/>
        </authorList>
    </citation>
    <scope>NUCLEOTIDE SEQUENCE [LARGE SCALE GENOMIC DNA]</scope>
    <source>
        <strain evidence="2 3">GCS-AN-3</strain>
    </source>
</reference>
<dbReference type="GO" id="GO:0003677">
    <property type="term" value="F:DNA binding"/>
    <property type="evidence" value="ECO:0007669"/>
    <property type="project" value="InterPro"/>
</dbReference>
<dbReference type="SUPFAM" id="SSF52540">
    <property type="entry name" value="P-loop containing nucleoside triphosphate hydrolases"/>
    <property type="match status" value="2"/>
</dbReference>
<dbReference type="PANTHER" id="PTHR47396">
    <property type="entry name" value="TYPE I RESTRICTION ENZYME ECOKI R PROTEIN"/>
    <property type="match status" value="1"/>
</dbReference>
<keyword evidence="3" id="KW-1185">Reference proteome</keyword>
<proteinExistence type="predicted"/>
<feature type="domain" description="Helicase ATP-binding" evidence="1">
    <location>
        <begin position="88"/>
        <end position="264"/>
    </location>
</feature>
<accession>A0A853IQD9</accession>
<organism evidence="2 3">
    <name type="scientific">Ottowia beijingensis</name>
    <dbReference type="NCBI Taxonomy" id="1207057"/>
    <lineage>
        <taxon>Bacteria</taxon>
        <taxon>Pseudomonadati</taxon>
        <taxon>Pseudomonadota</taxon>
        <taxon>Betaproteobacteria</taxon>
        <taxon>Burkholderiales</taxon>
        <taxon>Comamonadaceae</taxon>
        <taxon>Ottowia</taxon>
    </lineage>
</organism>
<dbReference type="EMBL" id="JACCKX010000001">
    <property type="protein sequence ID" value="NZA02686.1"/>
    <property type="molecule type" value="Genomic_DNA"/>
</dbReference>
<dbReference type="InterPro" id="IPR014001">
    <property type="entry name" value="Helicase_ATP-bd"/>
</dbReference>
<evidence type="ECO:0000259" key="1">
    <source>
        <dbReference type="PROSITE" id="PS51192"/>
    </source>
</evidence>
<dbReference type="InterPro" id="IPR045572">
    <property type="entry name" value="RE_endonuc_C"/>
</dbReference>